<organism evidence="1 2">
    <name type="scientific">Spiroplasma poulsonii</name>
    <dbReference type="NCBI Taxonomy" id="2138"/>
    <lineage>
        <taxon>Bacteria</taxon>
        <taxon>Bacillati</taxon>
        <taxon>Mycoplasmatota</taxon>
        <taxon>Mollicutes</taxon>
        <taxon>Entomoplasmatales</taxon>
        <taxon>Spiroplasmataceae</taxon>
        <taxon>Spiroplasma</taxon>
    </lineage>
</organism>
<dbReference type="Proteomes" id="UP000031565">
    <property type="component" value="Unassembled WGS sequence"/>
</dbReference>
<dbReference type="RefSeq" id="WP_242441434.1">
    <property type="nucleotide sequence ID" value="NZ_JTLV02000001.1"/>
</dbReference>
<gene>
    <name evidence="1" type="ORF">SMSRO_SF005530</name>
</gene>
<evidence type="ECO:0000313" key="1">
    <source>
        <dbReference type="EMBL" id="PQM30766.1"/>
    </source>
</evidence>
<reference evidence="1 2" key="1">
    <citation type="journal article" date="2015" name="MBio">
        <title>Genome sequence of the Drosophila melanogaster male-killing Spiroplasma strain MSRO endosymbiont.</title>
        <authorList>
            <person name="Paredes J.C."/>
            <person name="Herren J.K."/>
            <person name="Schupfer F."/>
            <person name="Marin R."/>
            <person name="Claverol S."/>
            <person name="Kuo C.H."/>
            <person name="Lemaitre B."/>
            <person name="Beven L."/>
        </authorList>
    </citation>
    <scope>NUCLEOTIDE SEQUENCE [LARGE SCALE GENOMIC DNA]</scope>
    <source>
        <strain evidence="1 2">MSRO</strain>
    </source>
</reference>
<dbReference type="AlphaFoldDB" id="A0A2P6FBG4"/>
<comment type="caution">
    <text evidence="1">The sequence shown here is derived from an EMBL/GenBank/DDBJ whole genome shotgun (WGS) entry which is preliminary data.</text>
</comment>
<accession>A0A2P6FBG4</accession>
<keyword evidence="2" id="KW-1185">Reference proteome</keyword>
<evidence type="ECO:0000313" key="2">
    <source>
        <dbReference type="Proteomes" id="UP000031565"/>
    </source>
</evidence>
<sequence>MMRFKERNWTWKINIFGKHIKAGTGKYDPFDYGRVKRMAREEAKQQRLEAKQNRNNNYNF</sequence>
<protein>
    <submittedName>
        <fullName evidence="1">Uncharacterized protein</fullName>
    </submittedName>
</protein>
<dbReference type="EMBL" id="JTLV02000001">
    <property type="protein sequence ID" value="PQM30766.1"/>
    <property type="molecule type" value="Genomic_DNA"/>
</dbReference>
<proteinExistence type="predicted"/>
<name>A0A2P6FBG4_9MOLU</name>
<dbReference type="STRING" id="2138.SMSRO_v1c05230"/>